<dbReference type="Gene3D" id="2.40.50.100">
    <property type="match status" value="1"/>
</dbReference>
<gene>
    <name evidence="1" type="ORF">GSOID_T00002415001</name>
</gene>
<evidence type="ECO:0000313" key="2">
    <source>
        <dbReference type="Proteomes" id="UP000001307"/>
    </source>
</evidence>
<sequence>MNRLLSKSHSLITTSERTAKAVAKSRLVLKERNPRKGTKTFGAMIEEGEPVKMGQLIWNQAQNQNGPWSCLPGANAEPIFEMGWNEFTNKKGIYALCDGTVRYTKEIFIPAKNTRLAGEITKMPAGSFIYKLHCHVVPKPINNNFKLVDLS</sequence>
<dbReference type="OrthoDB" id="1867012at2759"/>
<proteinExistence type="predicted"/>
<dbReference type="EMBL" id="FN653025">
    <property type="protein sequence ID" value="CBY18548.1"/>
    <property type="molecule type" value="Genomic_DNA"/>
</dbReference>
<evidence type="ECO:0000313" key="1">
    <source>
        <dbReference type="EMBL" id="CBY18548.1"/>
    </source>
</evidence>
<keyword evidence="2" id="KW-1185">Reference proteome</keyword>
<accession>E4X5H9</accession>
<organism evidence="1 2">
    <name type="scientific">Oikopleura dioica</name>
    <name type="common">Tunicate</name>
    <dbReference type="NCBI Taxonomy" id="34765"/>
    <lineage>
        <taxon>Eukaryota</taxon>
        <taxon>Metazoa</taxon>
        <taxon>Chordata</taxon>
        <taxon>Tunicata</taxon>
        <taxon>Appendicularia</taxon>
        <taxon>Copelata</taxon>
        <taxon>Oikopleuridae</taxon>
        <taxon>Oikopleura</taxon>
    </lineage>
</organism>
<dbReference type="AlphaFoldDB" id="E4X5H9"/>
<reference evidence="1 2" key="1">
    <citation type="journal article" date="2010" name="Science">
        <title>Plasticity of animal genome architecture unmasked by rapid evolution of a pelagic tunicate.</title>
        <authorList>
            <person name="Denoeud F."/>
            <person name="Henriet S."/>
            <person name="Mungpakdee S."/>
            <person name="Aury J.M."/>
            <person name="Da Silva C."/>
            <person name="Brinkmann H."/>
            <person name="Mikhaleva J."/>
            <person name="Olsen L.C."/>
            <person name="Jubin C."/>
            <person name="Canestro C."/>
            <person name="Bouquet J.M."/>
            <person name="Danks G."/>
            <person name="Poulain J."/>
            <person name="Campsteijn C."/>
            <person name="Adamski M."/>
            <person name="Cross I."/>
            <person name="Yadetie F."/>
            <person name="Muffato M."/>
            <person name="Louis A."/>
            <person name="Butcher S."/>
            <person name="Tsagkogeorga G."/>
            <person name="Konrad A."/>
            <person name="Singh S."/>
            <person name="Jensen M.F."/>
            <person name="Cong E.H."/>
            <person name="Eikeseth-Otteraa H."/>
            <person name="Noel B."/>
            <person name="Anthouard V."/>
            <person name="Porcel B.M."/>
            <person name="Kachouri-Lafond R."/>
            <person name="Nishino A."/>
            <person name="Ugolini M."/>
            <person name="Chourrout P."/>
            <person name="Nishida H."/>
            <person name="Aasland R."/>
            <person name="Huzurbazar S."/>
            <person name="Westhof E."/>
            <person name="Delsuc F."/>
            <person name="Lehrach H."/>
            <person name="Reinhardt R."/>
            <person name="Weissenbach J."/>
            <person name="Roy S.W."/>
            <person name="Artiguenave F."/>
            <person name="Postlethwait J.H."/>
            <person name="Manak J.R."/>
            <person name="Thompson E.M."/>
            <person name="Jaillon O."/>
            <person name="Du Pasquier L."/>
            <person name="Boudinot P."/>
            <person name="Liberles D.A."/>
            <person name="Volff J.N."/>
            <person name="Philippe H."/>
            <person name="Lenhard B."/>
            <person name="Roest Crollius H."/>
            <person name="Wincker P."/>
            <person name="Chourrout D."/>
        </authorList>
    </citation>
    <scope>NUCLEOTIDE SEQUENCE [LARGE SCALE GENOMIC DNA]</scope>
</reference>
<dbReference type="InParanoid" id="E4X5H9"/>
<protein>
    <submittedName>
        <fullName evidence="1">Uncharacterized protein</fullName>
    </submittedName>
</protein>
<name>E4X5H9_OIKDI</name>
<dbReference type="Proteomes" id="UP000001307">
    <property type="component" value="Unassembled WGS sequence"/>
</dbReference>